<sequence length="33" mass="3260">YTIANGLAVTGGSGNGAIINILAINTIKGMLDI</sequence>
<dbReference type="EMBL" id="BARU01049888">
    <property type="protein sequence ID" value="GAH97060.1"/>
    <property type="molecule type" value="Genomic_DNA"/>
</dbReference>
<accession>X1KTV8</accession>
<comment type="caution">
    <text evidence="1">The sequence shown here is derived from an EMBL/GenBank/DDBJ whole genome shotgun (WGS) entry which is preliminary data.</text>
</comment>
<feature type="non-terminal residue" evidence="1">
    <location>
        <position position="1"/>
    </location>
</feature>
<dbReference type="AlphaFoldDB" id="X1KTV8"/>
<reference evidence="1" key="1">
    <citation type="journal article" date="2014" name="Front. Microbiol.">
        <title>High frequency of phylogenetically diverse reductive dehalogenase-homologous genes in deep subseafloor sedimentary metagenomes.</title>
        <authorList>
            <person name="Kawai M."/>
            <person name="Futagami T."/>
            <person name="Toyoda A."/>
            <person name="Takaki Y."/>
            <person name="Nishi S."/>
            <person name="Hori S."/>
            <person name="Arai W."/>
            <person name="Tsubouchi T."/>
            <person name="Morono Y."/>
            <person name="Uchiyama I."/>
            <person name="Ito T."/>
            <person name="Fujiyama A."/>
            <person name="Inagaki F."/>
            <person name="Takami H."/>
        </authorList>
    </citation>
    <scope>NUCLEOTIDE SEQUENCE</scope>
    <source>
        <strain evidence="1">Expedition CK06-06</strain>
    </source>
</reference>
<proteinExistence type="predicted"/>
<protein>
    <submittedName>
        <fullName evidence="1">Uncharacterized protein</fullName>
    </submittedName>
</protein>
<gene>
    <name evidence="1" type="ORF">S03H2_73100</name>
</gene>
<organism evidence="1">
    <name type="scientific">marine sediment metagenome</name>
    <dbReference type="NCBI Taxonomy" id="412755"/>
    <lineage>
        <taxon>unclassified sequences</taxon>
        <taxon>metagenomes</taxon>
        <taxon>ecological metagenomes</taxon>
    </lineage>
</organism>
<evidence type="ECO:0000313" key="1">
    <source>
        <dbReference type="EMBL" id="GAH97060.1"/>
    </source>
</evidence>
<name>X1KTV8_9ZZZZ</name>
<feature type="non-terminal residue" evidence="1">
    <location>
        <position position="33"/>
    </location>
</feature>